<evidence type="ECO:0000313" key="1">
    <source>
        <dbReference type="EMBL" id="GAI72778.1"/>
    </source>
</evidence>
<gene>
    <name evidence="1" type="ORF">S12H4_04362</name>
</gene>
<dbReference type="AlphaFoldDB" id="X1QWX4"/>
<dbReference type="InterPro" id="IPR032787">
    <property type="entry name" value="Prok-E2_D"/>
</dbReference>
<organism evidence="1">
    <name type="scientific">marine sediment metagenome</name>
    <dbReference type="NCBI Taxonomy" id="412755"/>
    <lineage>
        <taxon>unclassified sequences</taxon>
        <taxon>metagenomes</taxon>
        <taxon>ecological metagenomes</taxon>
    </lineage>
</organism>
<dbReference type="Pfam" id="PF14460">
    <property type="entry name" value="Prok-E2_D"/>
    <property type="match status" value="1"/>
</dbReference>
<protein>
    <recommendedName>
        <fullName evidence="2">PRTRC system protein B</fullName>
    </recommendedName>
</protein>
<comment type="caution">
    <text evidence="1">The sequence shown here is derived from an EMBL/GenBank/DDBJ whole genome shotgun (WGS) entry which is preliminary data.</text>
</comment>
<sequence>MVQELTKQPVSYQWALPENVEVPADELKVRLDFYGQSVVMYVVEKGIITTKMVSAQDVALALLRDIPLGSGVLPENTLWWQHRQDGAPVVALWRPPQVWPAALQLEPFKPPRRFKLPMPGLIFICRPGSPPGVVAAKKRPTTPEDPIFRAPLYNVYTDGNTCPGSHKYSEGVSKIPEEFFMSFFTQALGGEVSRKHGHDLLKLWESIDGKRRYPLRDLMPCGKVANLLK</sequence>
<evidence type="ECO:0008006" key="2">
    <source>
        <dbReference type="Google" id="ProtNLM"/>
    </source>
</evidence>
<name>X1QWX4_9ZZZZ</name>
<reference evidence="1" key="1">
    <citation type="journal article" date="2014" name="Front. Microbiol.">
        <title>High frequency of phylogenetically diverse reductive dehalogenase-homologous genes in deep subseafloor sedimentary metagenomes.</title>
        <authorList>
            <person name="Kawai M."/>
            <person name="Futagami T."/>
            <person name="Toyoda A."/>
            <person name="Takaki Y."/>
            <person name="Nishi S."/>
            <person name="Hori S."/>
            <person name="Arai W."/>
            <person name="Tsubouchi T."/>
            <person name="Morono Y."/>
            <person name="Uchiyama I."/>
            <person name="Ito T."/>
            <person name="Fujiyama A."/>
            <person name="Inagaki F."/>
            <person name="Takami H."/>
        </authorList>
    </citation>
    <scope>NUCLEOTIDE SEQUENCE</scope>
    <source>
        <strain evidence="1">Expedition CK06-06</strain>
    </source>
</reference>
<accession>X1QWX4</accession>
<proteinExistence type="predicted"/>
<dbReference type="EMBL" id="BARW01001337">
    <property type="protein sequence ID" value="GAI72778.1"/>
    <property type="molecule type" value="Genomic_DNA"/>
</dbReference>